<evidence type="ECO:0008006" key="3">
    <source>
        <dbReference type="Google" id="ProtNLM"/>
    </source>
</evidence>
<keyword evidence="2" id="KW-1185">Reference proteome</keyword>
<proteinExistence type="predicted"/>
<name>A0ABU0DIT4_9HYPH</name>
<evidence type="ECO:0000313" key="2">
    <source>
        <dbReference type="Proteomes" id="UP001238467"/>
    </source>
</evidence>
<dbReference type="Proteomes" id="UP001238467">
    <property type="component" value="Unassembled WGS sequence"/>
</dbReference>
<protein>
    <recommendedName>
        <fullName evidence="3">Microcystin-dependent protein</fullName>
    </recommendedName>
</protein>
<organism evidence="1 2">
    <name type="scientific">Ancylobacter vacuolatus</name>
    <dbReference type="NCBI Taxonomy" id="223389"/>
    <lineage>
        <taxon>Bacteria</taxon>
        <taxon>Pseudomonadati</taxon>
        <taxon>Pseudomonadota</taxon>
        <taxon>Alphaproteobacteria</taxon>
        <taxon>Hyphomicrobiales</taxon>
        <taxon>Xanthobacteraceae</taxon>
        <taxon>Ancylobacter</taxon>
    </lineage>
</organism>
<reference evidence="1 2" key="1">
    <citation type="submission" date="2023-07" db="EMBL/GenBank/DDBJ databases">
        <title>Genomic Encyclopedia of Type Strains, Phase IV (KMG-IV): sequencing the most valuable type-strain genomes for metagenomic binning, comparative biology and taxonomic classification.</title>
        <authorList>
            <person name="Goeker M."/>
        </authorList>
    </citation>
    <scope>NUCLEOTIDE SEQUENCE [LARGE SCALE GENOMIC DNA]</scope>
    <source>
        <strain evidence="1 2">DSM 1277</strain>
    </source>
</reference>
<gene>
    <name evidence="1" type="ORF">J2S76_002589</name>
</gene>
<dbReference type="RefSeq" id="WP_307060853.1">
    <property type="nucleotide sequence ID" value="NZ_JAUSUH010000005.1"/>
</dbReference>
<dbReference type="CDD" id="cd22641">
    <property type="entry name" value="C24-like"/>
    <property type="match status" value="1"/>
</dbReference>
<accession>A0ABU0DIT4</accession>
<dbReference type="EMBL" id="JAUSUH010000005">
    <property type="protein sequence ID" value="MDQ0348160.1"/>
    <property type="molecule type" value="Genomic_DNA"/>
</dbReference>
<comment type="caution">
    <text evidence="1">The sequence shown here is derived from an EMBL/GenBank/DDBJ whole genome shotgun (WGS) entry which is preliminary data.</text>
</comment>
<dbReference type="SUPFAM" id="SSF88874">
    <property type="entry name" value="Receptor-binding domain of short tail fibre protein gp12"/>
    <property type="match status" value="1"/>
</dbReference>
<sequence>MNDQTVTPNWTLTRVSQVDGRNFSLTCEGKSEPALEITTEGKTTLNTPLTVTQAVTASGGMQVSGGKLAVTGGLAVTGAIEVTGGITGPGMTPKGAIIMWAGDPKDVPAGWALCDGSHGTPDMRARFPVGADGGSFAVGRPGGATSHQHDIHASVELKAIRSAGNNYFEVITPGTYPIKGTTTLSDHLPPYLPLHFLMKL</sequence>
<evidence type="ECO:0000313" key="1">
    <source>
        <dbReference type="EMBL" id="MDQ0348160.1"/>
    </source>
</evidence>